<accession>T1BBE3</accession>
<comment type="caution">
    <text evidence="1">The sequence shown here is derived from an EMBL/GenBank/DDBJ whole genome shotgun (WGS) entry which is preliminary data.</text>
</comment>
<organism evidence="1">
    <name type="scientific">mine drainage metagenome</name>
    <dbReference type="NCBI Taxonomy" id="410659"/>
    <lineage>
        <taxon>unclassified sequences</taxon>
        <taxon>metagenomes</taxon>
        <taxon>ecological metagenomes</taxon>
    </lineage>
</organism>
<gene>
    <name evidence="1" type="ORF">B2A_00853</name>
</gene>
<name>T1BBE3_9ZZZZ</name>
<reference evidence="1" key="1">
    <citation type="submission" date="2013-08" db="EMBL/GenBank/DDBJ databases">
        <authorList>
            <person name="Mendez C."/>
            <person name="Richter M."/>
            <person name="Ferrer M."/>
            <person name="Sanchez J."/>
        </authorList>
    </citation>
    <scope>NUCLEOTIDE SEQUENCE</scope>
</reference>
<sequence>MLRSKSPDMIRQEIYAMLCCYQAIRTLISQAASHSGLDPGRVSFTRTRDAIRGRISDSGSFSPSAT</sequence>
<protein>
    <submittedName>
        <fullName evidence="1">Transposase, IS4 family protein</fullName>
    </submittedName>
</protein>
<dbReference type="EMBL" id="AUZZ01000648">
    <property type="protein sequence ID" value="EQD67167.1"/>
    <property type="molecule type" value="Genomic_DNA"/>
</dbReference>
<reference evidence="1" key="2">
    <citation type="journal article" date="2014" name="ISME J.">
        <title>Microbial stratification in low pH oxic and suboxic macroscopic growths along an acid mine drainage.</title>
        <authorList>
            <person name="Mendez-Garcia C."/>
            <person name="Mesa V."/>
            <person name="Sprenger R.R."/>
            <person name="Richter M."/>
            <person name="Diez M.S."/>
            <person name="Solano J."/>
            <person name="Bargiela R."/>
            <person name="Golyshina O.V."/>
            <person name="Manteca A."/>
            <person name="Ramos J.L."/>
            <person name="Gallego J.R."/>
            <person name="Llorente I."/>
            <person name="Martins Dos Santos V.A."/>
            <person name="Jensen O.N."/>
            <person name="Pelaez A.I."/>
            <person name="Sanchez J."/>
            <person name="Ferrer M."/>
        </authorList>
    </citation>
    <scope>NUCLEOTIDE SEQUENCE</scope>
</reference>
<evidence type="ECO:0000313" key="1">
    <source>
        <dbReference type="EMBL" id="EQD67167.1"/>
    </source>
</evidence>
<dbReference type="AlphaFoldDB" id="T1BBE3"/>
<proteinExistence type="predicted"/>